<dbReference type="RefSeq" id="WP_062247823.1">
    <property type="nucleotide sequence ID" value="NZ_MRCA01000018.1"/>
</dbReference>
<name>A0A1U7GTY1_9CYAN</name>
<protein>
    <submittedName>
        <fullName evidence="2">Uncharacterized protein</fullName>
    </submittedName>
</protein>
<evidence type="ECO:0000256" key="1">
    <source>
        <dbReference type="SAM" id="MobiDB-lite"/>
    </source>
</evidence>
<evidence type="ECO:0000313" key="3">
    <source>
        <dbReference type="Proteomes" id="UP000186391"/>
    </source>
</evidence>
<accession>A0A1U7GTY1</accession>
<organism evidence="2 3">
    <name type="scientific">Fischerella major NIES-592</name>
    <dbReference type="NCBI Taxonomy" id="210994"/>
    <lineage>
        <taxon>Bacteria</taxon>
        <taxon>Bacillati</taxon>
        <taxon>Cyanobacteriota</taxon>
        <taxon>Cyanophyceae</taxon>
        <taxon>Nostocales</taxon>
        <taxon>Hapalosiphonaceae</taxon>
        <taxon>Fischerella</taxon>
    </lineage>
</organism>
<dbReference type="OrthoDB" id="427009at2"/>
<dbReference type="EMBL" id="MRCA01000018">
    <property type="protein sequence ID" value="OKH11454.1"/>
    <property type="molecule type" value="Genomic_DNA"/>
</dbReference>
<comment type="caution">
    <text evidence="2">The sequence shown here is derived from an EMBL/GenBank/DDBJ whole genome shotgun (WGS) entry which is preliminary data.</text>
</comment>
<dbReference type="AlphaFoldDB" id="A0A1U7GTY1"/>
<sequence length="70" mass="8060">MTVIKEVSVEEGKTNNPQASDKENVKDEKAYLEETSKFIEQTSLDKMHEIAEAARLKKLMEPPKWILPED</sequence>
<gene>
    <name evidence="2" type="ORF">NIES592_21550</name>
</gene>
<evidence type="ECO:0000313" key="2">
    <source>
        <dbReference type="EMBL" id="OKH11454.1"/>
    </source>
</evidence>
<reference evidence="2 3" key="1">
    <citation type="submission" date="2016-11" db="EMBL/GenBank/DDBJ databases">
        <title>Draft Genome Sequences of Nine Cyanobacterial Strains from Diverse Habitats.</title>
        <authorList>
            <person name="Zhu T."/>
            <person name="Hou S."/>
            <person name="Lu X."/>
            <person name="Hess W.R."/>
        </authorList>
    </citation>
    <scope>NUCLEOTIDE SEQUENCE [LARGE SCALE GENOMIC DNA]</scope>
    <source>
        <strain evidence="2 3">NIES-592</strain>
    </source>
</reference>
<proteinExistence type="predicted"/>
<feature type="region of interest" description="Disordered" evidence="1">
    <location>
        <begin position="1"/>
        <end position="24"/>
    </location>
</feature>
<dbReference type="Proteomes" id="UP000186391">
    <property type="component" value="Unassembled WGS sequence"/>
</dbReference>
<keyword evidence="3" id="KW-1185">Reference proteome</keyword>